<dbReference type="Proteomes" id="UP000261360">
    <property type="component" value="Unplaced"/>
</dbReference>
<reference evidence="15" key="1">
    <citation type="submission" date="2025-08" db="UniProtKB">
        <authorList>
            <consortium name="Ensembl"/>
        </authorList>
    </citation>
    <scope>IDENTIFICATION</scope>
</reference>
<dbReference type="FunFam" id="2.60.40.60:FF:000011">
    <property type="entry name" value="Cadherin 1"/>
    <property type="match status" value="1"/>
</dbReference>
<keyword evidence="5" id="KW-0479">Metal-binding</keyword>
<evidence type="ECO:0000256" key="4">
    <source>
        <dbReference type="ARBA" id="ARBA00022692"/>
    </source>
</evidence>
<dbReference type="PROSITE" id="PS50268">
    <property type="entry name" value="CADHERIN_2"/>
    <property type="match status" value="2"/>
</dbReference>
<sequence length="190" mass="21237">WLPPPKILLENKDYTQEESVAKIHSDFDDGTGNIRYSLEGVGANQYPFHVFVVDPKTGLIRVTQRLDRERVNVTKVQAERNIAIRFKVGDENDNSPVFGAIQQGAVNELSAAGTSVMKITATDADEPGHENSQIAYSIIDQNPAQDMFYIESDGTIYVKNTLDREVQYEVQANSVILTFIVVQLVPAFIY</sequence>
<dbReference type="STRING" id="1841481.ENSSLDP00000014500"/>
<name>A0A3B4XF26_SERLL</name>
<keyword evidence="9" id="KW-0965">Cell junction</keyword>
<dbReference type="Pfam" id="PF00028">
    <property type="entry name" value="Cadherin"/>
    <property type="match status" value="1"/>
</dbReference>
<dbReference type="GO" id="GO:0005509">
    <property type="term" value="F:calcium ion binding"/>
    <property type="evidence" value="ECO:0007669"/>
    <property type="project" value="UniProtKB-UniRule"/>
</dbReference>
<dbReference type="Ensembl" id="ENSSLDT00000015059.1">
    <property type="protein sequence ID" value="ENSSLDP00000014500.1"/>
    <property type="gene ID" value="ENSSLDG00000011587.1"/>
</dbReference>
<keyword evidence="16" id="KW-1185">Reference proteome</keyword>
<keyword evidence="3" id="KW-1003">Cell membrane</keyword>
<evidence type="ECO:0000256" key="2">
    <source>
        <dbReference type="ARBA" id="ARBA00004568"/>
    </source>
</evidence>
<dbReference type="GeneTree" id="ENSGT01030000234624"/>
<dbReference type="GO" id="GO:0007156">
    <property type="term" value="P:homophilic cell adhesion via plasma membrane adhesion molecules"/>
    <property type="evidence" value="ECO:0007669"/>
    <property type="project" value="InterPro"/>
</dbReference>
<keyword evidence="7 13" id="KW-0106">Calcium</keyword>
<accession>A0A3B4XF26</accession>
<organism evidence="15 16">
    <name type="scientific">Seriola lalandi dorsalis</name>
    <dbReference type="NCBI Taxonomy" id="1841481"/>
    <lineage>
        <taxon>Eukaryota</taxon>
        <taxon>Metazoa</taxon>
        <taxon>Chordata</taxon>
        <taxon>Craniata</taxon>
        <taxon>Vertebrata</taxon>
        <taxon>Euteleostomi</taxon>
        <taxon>Actinopterygii</taxon>
        <taxon>Neopterygii</taxon>
        <taxon>Teleostei</taxon>
        <taxon>Neoteleostei</taxon>
        <taxon>Acanthomorphata</taxon>
        <taxon>Carangaria</taxon>
        <taxon>Carangiformes</taxon>
        <taxon>Carangidae</taxon>
        <taxon>Seriola</taxon>
    </lineage>
</organism>
<evidence type="ECO:0000256" key="5">
    <source>
        <dbReference type="ARBA" id="ARBA00022723"/>
    </source>
</evidence>
<keyword evidence="6" id="KW-0677">Repeat</keyword>
<evidence type="ECO:0000256" key="13">
    <source>
        <dbReference type="PROSITE-ProRule" id="PRU00043"/>
    </source>
</evidence>
<keyword evidence="8" id="KW-0130">Cell adhesion</keyword>
<evidence type="ECO:0000259" key="14">
    <source>
        <dbReference type="PROSITE" id="PS50268"/>
    </source>
</evidence>
<dbReference type="InterPro" id="IPR015919">
    <property type="entry name" value="Cadherin-like_sf"/>
</dbReference>
<dbReference type="FunFam" id="2.60.40.60:FF:000068">
    <property type="entry name" value="Desmoglein 1"/>
    <property type="match status" value="1"/>
</dbReference>
<feature type="domain" description="Cadherin" evidence="14">
    <location>
        <begin position="25"/>
        <end position="98"/>
    </location>
</feature>
<feature type="domain" description="Cadherin" evidence="14">
    <location>
        <begin position="98"/>
        <end position="170"/>
    </location>
</feature>
<reference evidence="15" key="2">
    <citation type="submission" date="2025-09" db="UniProtKB">
        <authorList>
            <consortium name="Ensembl"/>
        </authorList>
    </citation>
    <scope>IDENTIFICATION</scope>
</reference>
<evidence type="ECO:0000256" key="8">
    <source>
        <dbReference type="ARBA" id="ARBA00022889"/>
    </source>
</evidence>
<dbReference type="InterPro" id="IPR050971">
    <property type="entry name" value="Cadherin-domain_protein"/>
</dbReference>
<evidence type="ECO:0000313" key="15">
    <source>
        <dbReference type="Ensembl" id="ENSSLDP00000014500.1"/>
    </source>
</evidence>
<dbReference type="PANTHER" id="PTHR24025:SF1">
    <property type="entry name" value="DESMOGLEIN-2"/>
    <property type="match status" value="1"/>
</dbReference>
<comment type="subcellular location">
    <subcellularLocation>
        <location evidence="2">Cell junction</location>
        <location evidence="2">Desmosome</location>
    </subcellularLocation>
    <subcellularLocation>
        <location evidence="1">Cell membrane</location>
    </subcellularLocation>
</comment>
<dbReference type="SUPFAM" id="SSF49313">
    <property type="entry name" value="Cadherin-like"/>
    <property type="match status" value="2"/>
</dbReference>
<keyword evidence="12" id="KW-0325">Glycoprotein</keyword>
<evidence type="ECO:0000313" key="16">
    <source>
        <dbReference type="Proteomes" id="UP000261360"/>
    </source>
</evidence>
<dbReference type="InterPro" id="IPR002126">
    <property type="entry name" value="Cadherin-like_dom"/>
</dbReference>
<dbReference type="AlphaFoldDB" id="A0A3B4XF26"/>
<protein>
    <recommendedName>
        <fullName evidence="14">Cadherin domain-containing protein</fullName>
    </recommendedName>
</protein>
<dbReference type="Gene3D" id="2.60.40.60">
    <property type="entry name" value="Cadherins"/>
    <property type="match status" value="2"/>
</dbReference>
<evidence type="ECO:0000256" key="10">
    <source>
        <dbReference type="ARBA" id="ARBA00022989"/>
    </source>
</evidence>
<keyword evidence="4" id="KW-0812">Transmembrane</keyword>
<dbReference type="CDD" id="cd11304">
    <property type="entry name" value="Cadherin_repeat"/>
    <property type="match status" value="2"/>
</dbReference>
<keyword evidence="11" id="KW-0472">Membrane</keyword>
<keyword evidence="10" id="KW-1133">Transmembrane helix</keyword>
<dbReference type="PANTHER" id="PTHR24025">
    <property type="entry name" value="DESMOGLEIN FAMILY MEMBER"/>
    <property type="match status" value="1"/>
</dbReference>
<dbReference type="SMART" id="SM00112">
    <property type="entry name" value="CA"/>
    <property type="match status" value="2"/>
</dbReference>
<dbReference type="GO" id="GO:0005886">
    <property type="term" value="C:plasma membrane"/>
    <property type="evidence" value="ECO:0007669"/>
    <property type="project" value="UniProtKB-SubCell"/>
</dbReference>
<dbReference type="PRINTS" id="PR00205">
    <property type="entry name" value="CADHERIN"/>
</dbReference>
<proteinExistence type="predicted"/>
<evidence type="ECO:0000256" key="11">
    <source>
        <dbReference type="ARBA" id="ARBA00023136"/>
    </source>
</evidence>
<evidence type="ECO:0000256" key="12">
    <source>
        <dbReference type="ARBA" id="ARBA00023180"/>
    </source>
</evidence>
<evidence type="ECO:0000256" key="7">
    <source>
        <dbReference type="ARBA" id="ARBA00022837"/>
    </source>
</evidence>
<evidence type="ECO:0000256" key="9">
    <source>
        <dbReference type="ARBA" id="ARBA00022949"/>
    </source>
</evidence>
<evidence type="ECO:0000256" key="3">
    <source>
        <dbReference type="ARBA" id="ARBA00022475"/>
    </source>
</evidence>
<dbReference type="GO" id="GO:0030057">
    <property type="term" value="C:desmosome"/>
    <property type="evidence" value="ECO:0007669"/>
    <property type="project" value="UniProtKB-SubCell"/>
</dbReference>
<evidence type="ECO:0000256" key="1">
    <source>
        <dbReference type="ARBA" id="ARBA00004236"/>
    </source>
</evidence>
<evidence type="ECO:0000256" key="6">
    <source>
        <dbReference type="ARBA" id="ARBA00022737"/>
    </source>
</evidence>